<dbReference type="AlphaFoldDB" id="A0A484LWL9"/>
<proteinExistence type="predicted"/>
<name>A0A484LWL9_9ASTE</name>
<protein>
    <submittedName>
        <fullName evidence="1">Uncharacterized protein</fullName>
    </submittedName>
</protein>
<dbReference type="Proteomes" id="UP000595140">
    <property type="component" value="Unassembled WGS sequence"/>
</dbReference>
<evidence type="ECO:0000313" key="2">
    <source>
        <dbReference type="Proteomes" id="UP000595140"/>
    </source>
</evidence>
<dbReference type="EMBL" id="OOIL02002181">
    <property type="protein sequence ID" value="VFQ80815.1"/>
    <property type="molecule type" value="Genomic_DNA"/>
</dbReference>
<gene>
    <name evidence="1" type="ORF">CCAM_LOCUS22591</name>
</gene>
<organism evidence="1 2">
    <name type="scientific">Cuscuta campestris</name>
    <dbReference type="NCBI Taxonomy" id="132261"/>
    <lineage>
        <taxon>Eukaryota</taxon>
        <taxon>Viridiplantae</taxon>
        <taxon>Streptophyta</taxon>
        <taxon>Embryophyta</taxon>
        <taxon>Tracheophyta</taxon>
        <taxon>Spermatophyta</taxon>
        <taxon>Magnoliopsida</taxon>
        <taxon>eudicotyledons</taxon>
        <taxon>Gunneridae</taxon>
        <taxon>Pentapetalae</taxon>
        <taxon>asterids</taxon>
        <taxon>lamiids</taxon>
        <taxon>Solanales</taxon>
        <taxon>Convolvulaceae</taxon>
        <taxon>Cuscuteae</taxon>
        <taxon>Cuscuta</taxon>
        <taxon>Cuscuta subgen. Grammica</taxon>
        <taxon>Cuscuta sect. Cleistogrammica</taxon>
    </lineage>
</organism>
<reference evidence="1 2" key="1">
    <citation type="submission" date="2018-04" db="EMBL/GenBank/DDBJ databases">
        <authorList>
            <person name="Vogel A."/>
        </authorList>
    </citation>
    <scope>NUCLEOTIDE SEQUENCE [LARGE SCALE GENOMIC DNA]</scope>
</reference>
<accession>A0A484LWL9</accession>
<evidence type="ECO:0000313" key="1">
    <source>
        <dbReference type="EMBL" id="VFQ80815.1"/>
    </source>
</evidence>
<keyword evidence="2" id="KW-1185">Reference proteome</keyword>
<sequence length="75" mass="8952">MQSIIDSQSRHSSISDFIHFQHFSEFQRLVQAAPSATLLHGYKQPNRNRQHRSPYPFQYTCHCRQERDYTSLGFH</sequence>